<evidence type="ECO:0000313" key="5">
    <source>
        <dbReference type="EMBL" id="CAK9029771.1"/>
    </source>
</evidence>
<feature type="repeat" description="ANK" evidence="3">
    <location>
        <begin position="125"/>
        <end position="157"/>
    </location>
</feature>
<name>A0ABP0KSC1_9DINO</name>
<dbReference type="InterPro" id="IPR002110">
    <property type="entry name" value="Ankyrin_rpt"/>
</dbReference>
<dbReference type="PROSITE" id="PS50297">
    <property type="entry name" value="ANK_REP_REGION"/>
    <property type="match status" value="2"/>
</dbReference>
<dbReference type="PANTHER" id="PTHR24171:SF9">
    <property type="entry name" value="ANKYRIN REPEAT DOMAIN-CONTAINING PROTEIN 39"/>
    <property type="match status" value="1"/>
</dbReference>
<reference evidence="5 6" key="1">
    <citation type="submission" date="2024-02" db="EMBL/GenBank/DDBJ databases">
        <authorList>
            <person name="Chen Y."/>
            <person name="Shah S."/>
            <person name="Dougan E. K."/>
            <person name="Thang M."/>
            <person name="Chan C."/>
        </authorList>
    </citation>
    <scope>NUCLEOTIDE SEQUENCE [LARGE SCALE GENOMIC DNA]</scope>
</reference>
<evidence type="ECO:0000256" key="2">
    <source>
        <dbReference type="ARBA" id="ARBA00023043"/>
    </source>
</evidence>
<evidence type="ECO:0000313" key="6">
    <source>
        <dbReference type="Proteomes" id="UP001642484"/>
    </source>
</evidence>
<evidence type="ECO:0000256" key="1">
    <source>
        <dbReference type="ARBA" id="ARBA00022737"/>
    </source>
</evidence>
<protein>
    <submittedName>
        <fullName evidence="5">Uncharacterized protein</fullName>
    </submittedName>
</protein>
<gene>
    <name evidence="5" type="ORF">CCMP2556_LOCUS17618</name>
</gene>
<dbReference type="PANTHER" id="PTHR24171">
    <property type="entry name" value="ANKYRIN REPEAT DOMAIN-CONTAINING PROTEIN 39-RELATED"/>
    <property type="match status" value="1"/>
</dbReference>
<dbReference type="EMBL" id="CAXAMN010009779">
    <property type="protein sequence ID" value="CAK9029771.1"/>
    <property type="molecule type" value="Genomic_DNA"/>
</dbReference>
<dbReference type="SUPFAM" id="SSF48403">
    <property type="entry name" value="Ankyrin repeat"/>
    <property type="match status" value="1"/>
</dbReference>
<feature type="repeat" description="ANK" evidence="3">
    <location>
        <begin position="158"/>
        <end position="190"/>
    </location>
</feature>
<evidence type="ECO:0000256" key="4">
    <source>
        <dbReference type="SAM" id="MobiDB-lite"/>
    </source>
</evidence>
<dbReference type="InterPro" id="IPR036770">
    <property type="entry name" value="Ankyrin_rpt-contain_sf"/>
</dbReference>
<dbReference type="Proteomes" id="UP001642484">
    <property type="component" value="Unassembled WGS sequence"/>
</dbReference>
<dbReference type="PROSITE" id="PS50088">
    <property type="entry name" value="ANK_REPEAT"/>
    <property type="match status" value="2"/>
</dbReference>
<accession>A0ABP0KSC1</accession>
<comment type="caution">
    <text evidence="5">The sequence shown here is derived from an EMBL/GenBank/DDBJ whole genome shotgun (WGS) entry which is preliminary data.</text>
</comment>
<sequence>MLEFGMFFMLVAAQQDCSNLVCPENHVRKVSGATTCRAVCDVAVDLYRCCDQLCSSFACAPASKNLPEVACRGPCHPTRDLARCCEVPAVQPESVQLLRASAAGEVLGVKRLTVMNANTSGAAPAATTALHFASLHGHVEVVRNLIDRRANVNALDDHGWAPLHLAAAAGRVGVMNLLIEAGAVPDQRSPDGTPHDVALRTLYVTQSSFAGIEGIFGFGLKSSCFALLQEMPMTCNTVERTTYRRCEPPSQGSDGPPPKSDALSEHEG</sequence>
<dbReference type="SMART" id="SM00248">
    <property type="entry name" value="ANK"/>
    <property type="match status" value="2"/>
</dbReference>
<keyword evidence="6" id="KW-1185">Reference proteome</keyword>
<proteinExistence type="predicted"/>
<dbReference type="Pfam" id="PF12796">
    <property type="entry name" value="Ank_2"/>
    <property type="match status" value="1"/>
</dbReference>
<organism evidence="5 6">
    <name type="scientific">Durusdinium trenchii</name>
    <dbReference type="NCBI Taxonomy" id="1381693"/>
    <lineage>
        <taxon>Eukaryota</taxon>
        <taxon>Sar</taxon>
        <taxon>Alveolata</taxon>
        <taxon>Dinophyceae</taxon>
        <taxon>Suessiales</taxon>
        <taxon>Symbiodiniaceae</taxon>
        <taxon>Durusdinium</taxon>
    </lineage>
</organism>
<feature type="region of interest" description="Disordered" evidence="4">
    <location>
        <begin position="245"/>
        <end position="268"/>
    </location>
</feature>
<keyword evidence="1" id="KW-0677">Repeat</keyword>
<evidence type="ECO:0000256" key="3">
    <source>
        <dbReference type="PROSITE-ProRule" id="PRU00023"/>
    </source>
</evidence>
<dbReference type="Gene3D" id="1.25.40.20">
    <property type="entry name" value="Ankyrin repeat-containing domain"/>
    <property type="match status" value="1"/>
</dbReference>
<keyword evidence="2 3" id="KW-0040">ANK repeat</keyword>